<dbReference type="Pfam" id="PF00072">
    <property type="entry name" value="Response_reg"/>
    <property type="match status" value="1"/>
</dbReference>
<dbReference type="GO" id="GO:0000976">
    <property type="term" value="F:transcription cis-regulatory region binding"/>
    <property type="evidence" value="ECO:0007669"/>
    <property type="project" value="TreeGrafter"/>
</dbReference>
<evidence type="ECO:0000256" key="2">
    <source>
        <dbReference type="ARBA" id="ARBA00022553"/>
    </source>
</evidence>
<proteinExistence type="inferred from homology"/>
<dbReference type="Pfam" id="PF00486">
    <property type="entry name" value="Trans_reg_C"/>
    <property type="match status" value="1"/>
</dbReference>
<dbReference type="GO" id="GO:0032993">
    <property type="term" value="C:protein-DNA complex"/>
    <property type="evidence" value="ECO:0007669"/>
    <property type="project" value="TreeGrafter"/>
</dbReference>
<dbReference type="PANTHER" id="PTHR48111:SF17">
    <property type="entry name" value="TRANSCRIPTIONAL REGULATORY PROTEIN YPDB"/>
    <property type="match status" value="1"/>
</dbReference>
<evidence type="ECO:0000256" key="3">
    <source>
        <dbReference type="ARBA" id="ARBA00023012"/>
    </source>
</evidence>
<dbReference type="GO" id="GO:0006355">
    <property type="term" value="P:regulation of DNA-templated transcription"/>
    <property type="evidence" value="ECO:0007669"/>
    <property type="project" value="InterPro"/>
</dbReference>
<keyword evidence="2 7" id="KW-0597">Phosphoprotein</keyword>
<dbReference type="SUPFAM" id="SSF48452">
    <property type="entry name" value="TPR-like"/>
    <property type="match status" value="1"/>
</dbReference>
<dbReference type="InterPro" id="IPR005158">
    <property type="entry name" value="BTAD"/>
</dbReference>
<feature type="modified residue" description="4-aspartylphosphate" evidence="7">
    <location>
        <position position="54"/>
    </location>
</feature>
<dbReference type="GO" id="GO:0000156">
    <property type="term" value="F:phosphorelay response regulator activity"/>
    <property type="evidence" value="ECO:0007669"/>
    <property type="project" value="TreeGrafter"/>
</dbReference>
<dbReference type="Gene3D" id="1.10.10.10">
    <property type="entry name" value="Winged helix-like DNA-binding domain superfamily/Winged helix DNA-binding domain"/>
    <property type="match status" value="1"/>
</dbReference>
<evidence type="ECO:0000313" key="9">
    <source>
        <dbReference type="EMBL" id="XCP93867.1"/>
    </source>
</evidence>
<dbReference type="InterPro" id="IPR001867">
    <property type="entry name" value="OmpR/PhoB-type_DNA-bd"/>
</dbReference>
<dbReference type="PROSITE" id="PS50110">
    <property type="entry name" value="RESPONSE_REGULATORY"/>
    <property type="match status" value="1"/>
</dbReference>
<evidence type="ECO:0000256" key="5">
    <source>
        <dbReference type="ARBA" id="ARBA00023125"/>
    </source>
</evidence>
<dbReference type="SMART" id="SM01043">
    <property type="entry name" value="BTAD"/>
    <property type="match status" value="1"/>
</dbReference>
<evidence type="ECO:0000256" key="4">
    <source>
        <dbReference type="ARBA" id="ARBA00023015"/>
    </source>
</evidence>
<keyword evidence="6" id="KW-0804">Transcription</keyword>
<dbReference type="RefSeq" id="WP_366290904.1">
    <property type="nucleotide sequence ID" value="NZ_CP159992.1"/>
</dbReference>
<dbReference type="GO" id="GO:0005829">
    <property type="term" value="C:cytosol"/>
    <property type="evidence" value="ECO:0007669"/>
    <property type="project" value="TreeGrafter"/>
</dbReference>
<dbReference type="Gene3D" id="1.25.40.10">
    <property type="entry name" value="Tetratricopeptide repeat domain"/>
    <property type="match status" value="1"/>
</dbReference>
<organism evidence="9">
    <name type="scientific">Paenibacillus sp. AN1007</name>
    <dbReference type="NCBI Taxonomy" id="3151385"/>
    <lineage>
        <taxon>Bacteria</taxon>
        <taxon>Bacillati</taxon>
        <taxon>Bacillota</taxon>
        <taxon>Bacilli</taxon>
        <taxon>Bacillales</taxon>
        <taxon>Paenibacillaceae</taxon>
        <taxon>Paenibacillus</taxon>
    </lineage>
</organism>
<dbReference type="SUPFAM" id="SSF46894">
    <property type="entry name" value="C-terminal effector domain of the bipartite response regulators"/>
    <property type="match status" value="1"/>
</dbReference>
<dbReference type="InterPro" id="IPR011006">
    <property type="entry name" value="CheY-like_superfamily"/>
</dbReference>
<dbReference type="SUPFAM" id="SSF52172">
    <property type="entry name" value="CheY-like"/>
    <property type="match status" value="1"/>
</dbReference>
<dbReference type="SMART" id="SM00448">
    <property type="entry name" value="REC"/>
    <property type="match status" value="1"/>
</dbReference>
<dbReference type="InterPro" id="IPR016032">
    <property type="entry name" value="Sig_transdc_resp-reg_C-effctor"/>
</dbReference>
<dbReference type="InterPro" id="IPR036388">
    <property type="entry name" value="WH-like_DNA-bd_sf"/>
</dbReference>
<name>A0AAU8N7R2_9BACL</name>
<comment type="similarity">
    <text evidence="1">Belongs to the AfsR/DnrI/RedD regulatory family.</text>
</comment>
<dbReference type="PANTHER" id="PTHR48111">
    <property type="entry name" value="REGULATOR OF RPOS"/>
    <property type="match status" value="1"/>
</dbReference>
<protein>
    <submittedName>
        <fullName evidence="9">Response regulator</fullName>
    </submittedName>
</protein>
<dbReference type="InterPro" id="IPR039420">
    <property type="entry name" value="WalR-like"/>
</dbReference>
<feature type="domain" description="Response regulatory" evidence="8">
    <location>
        <begin position="3"/>
        <end position="117"/>
    </location>
</feature>
<evidence type="ECO:0000256" key="1">
    <source>
        <dbReference type="ARBA" id="ARBA00005820"/>
    </source>
</evidence>
<sequence>MIRVILIDDEADALNLLEILLKQVGDVEIAGTYLNPFQAIDALSETVVDAVFLDIQMPGMKGTEAARRIRSISPELPIIFTTAYAEYALEAFEIDSTDYLLKPFTLARLENTVTRIAKSLSKQKDSEQTNKAPVPSVRSLGGFHIFSPPKPDIEVIWKTKKERELCAFLIHHEGKRVNAGFIIEALWPEYDLDKAKSYLYTCLSYLRKSLTDQDIPIHIHKGNQGFSAELNNITTDVSLFETLLNQILGEGNMNEKHYHQMNEMYNGDYMEGCNFDWAIAKQLEIKSLYVRVLRKWSVYYRNRENLSFAVDSLQRLLTIFPDSETDGRSLIKLHLELGNRNEAYRVCLQLEQAVRVQLGSELEEETMLLFHQTKERQSSQLNES</sequence>
<gene>
    <name evidence="9" type="ORF">ABXS70_22130</name>
</gene>
<dbReference type="InterPro" id="IPR011990">
    <property type="entry name" value="TPR-like_helical_dom_sf"/>
</dbReference>
<evidence type="ECO:0000259" key="8">
    <source>
        <dbReference type="PROSITE" id="PS50110"/>
    </source>
</evidence>
<dbReference type="Gene3D" id="3.40.50.2300">
    <property type="match status" value="1"/>
</dbReference>
<reference evidence="9" key="1">
    <citation type="submission" date="2024-05" db="EMBL/GenBank/DDBJ databases">
        <title>Draft genome assemblies of 36 bacteria isolated from hibernating arctic ground squirrels.</title>
        <authorList>
            <person name="McKee H."/>
            <person name="Mullen L."/>
            <person name="Drown D.M."/>
            <person name="Duddleston K.N."/>
        </authorList>
    </citation>
    <scope>NUCLEOTIDE SEQUENCE</scope>
    <source>
        <strain evidence="9">AN1007</strain>
    </source>
</reference>
<keyword evidence="5" id="KW-0238">DNA-binding</keyword>
<accession>A0AAU8N7R2</accession>
<evidence type="ECO:0000256" key="7">
    <source>
        <dbReference type="PROSITE-ProRule" id="PRU00169"/>
    </source>
</evidence>
<dbReference type="EMBL" id="CP159992">
    <property type="protein sequence ID" value="XCP93867.1"/>
    <property type="molecule type" value="Genomic_DNA"/>
</dbReference>
<keyword evidence="4" id="KW-0805">Transcription regulation</keyword>
<keyword evidence="3" id="KW-0902">Two-component regulatory system</keyword>
<dbReference type="AlphaFoldDB" id="A0AAU8N7R2"/>
<evidence type="ECO:0000256" key="6">
    <source>
        <dbReference type="ARBA" id="ARBA00023163"/>
    </source>
</evidence>
<dbReference type="InterPro" id="IPR001789">
    <property type="entry name" value="Sig_transdc_resp-reg_receiver"/>
</dbReference>